<evidence type="ECO:0000313" key="1">
    <source>
        <dbReference type="EMBL" id="WCO03241.1"/>
    </source>
</evidence>
<dbReference type="Proteomes" id="UP001202717">
    <property type="component" value="Chromosome"/>
</dbReference>
<accession>A0ABY7S476</accession>
<dbReference type="EMBL" id="CP116221">
    <property type="protein sequence ID" value="WCO03241.1"/>
    <property type="molecule type" value="Genomic_DNA"/>
</dbReference>
<gene>
    <name evidence="1" type="ORF">MUN68_007015</name>
</gene>
<dbReference type="RefSeq" id="WP_249994347.1">
    <property type="nucleotide sequence ID" value="NZ_CP116221.1"/>
</dbReference>
<reference evidence="1 2" key="1">
    <citation type="submission" date="2023-01" db="EMBL/GenBank/DDBJ databases">
        <title>Psychroserpens ponticola sp. nov., isolated from seawater.</title>
        <authorList>
            <person name="Kristyanto S."/>
            <person name="Jung J."/>
            <person name="Kim J.M."/>
            <person name="Jeon C.O."/>
        </authorList>
    </citation>
    <scope>NUCLEOTIDE SEQUENCE [LARGE SCALE GENOMIC DNA]</scope>
    <source>
        <strain evidence="1 2">MSW6</strain>
    </source>
</reference>
<evidence type="ECO:0000313" key="2">
    <source>
        <dbReference type="Proteomes" id="UP001202717"/>
    </source>
</evidence>
<evidence type="ECO:0008006" key="3">
    <source>
        <dbReference type="Google" id="ProtNLM"/>
    </source>
</evidence>
<name>A0ABY7S476_9FLAO</name>
<organism evidence="1 2">
    <name type="scientific">Psychroserpens ponticola</name>
    <dbReference type="NCBI Taxonomy" id="2932268"/>
    <lineage>
        <taxon>Bacteria</taxon>
        <taxon>Pseudomonadati</taxon>
        <taxon>Bacteroidota</taxon>
        <taxon>Flavobacteriia</taxon>
        <taxon>Flavobacteriales</taxon>
        <taxon>Flavobacteriaceae</taxon>
        <taxon>Psychroserpens</taxon>
    </lineage>
</organism>
<proteinExistence type="predicted"/>
<protein>
    <recommendedName>
        <fullName evidence="3">Lipoprotein</fullName>
    </recommendedName>
</protein>
<keyword evidence="2" id="KW-1185">Reference proteome</keyword>
<sequence>MKKIVYLITFLALIVACSNENSNSEGLNAKQKLEFSAKNFVNSTIAYDNKGEITFGVTKDELYNSFNAYATKFEIGSHAESYLIEDIDGKNYIRFYHKSNNGLEQVSTIALIKNKNKDSSLITYRSGRTVCTTIECANCCGCIPDGDYCTKCEIAHLDCKRTTTGGSDPISE</sequence>
<dbReference type="PROSITE" id="PS51257">
    <property type="entry name" value="PROKAR_LIPOPROTEIN"/>
    <property type="match status" value="1"/>
</dbReference>